<dbReference type="InterPro" id="IPR050463">
    <property type="entry name" value="Gfo/Idh/MocA_oxidrdct_glycsds"/>
</dbReference>
<dbReference type="EMBL" id="FPCJ01000001">
    <property type="protein sequence ID" value="SFV27210.1"/>
    <property type="molecule type" value="Genomic_DNA"/>
</dbReference>
<accession>A0A1I7MXU4</accession>
<dbReference type="PANTHER" id="PTHR43818:SF5">
    <property type="entry name" value="OXIDOREDUCTASE FAMILY PROTEIN"/>
    <property type="match status" value="1"/>
</dbReference>
<dbReference type="SUPFAM" id="SSF51735">
    <property type="entry name" value="NAD(P)-binding Rossmann-fold domains"/>
    <property type="match status" value="1"/>
</dbReference>
<dbReference type="Pfam" id="PF19051">
    <property type="entry name" value="GFO_IDH_MocA_C2"/>
    <property type="match status" value="1"/>
</dbReference>
<dbReference type="InterPro" id="IPR043906">
    <property type="entry name" value="Gfo/Idh/MocA_OxRdtase_bact_C"/>
</dbReference>
<dbReference type="STRING" id="1393122.SAMN05660895_0063"/>
<organism evidence="3 4">
    <name type="scientific">Thermoflavifilum thermophilum</name>
    <dbReference type="NCBI Taxonomy" id="1393122"/>
    <lineage>
        <taxon>Bacteria</taxon>
        <taxon>Pseudomonadati</taxon>
        <taxon>Bacteroidota</taxon>
        <taxon>Chitinophagia</taxon>
        <taxon>Chitinophagales</taxon>
        <taxon>Chitinophagaceae</taxon>
        <taxon>Thermoflavifilum</taxon>
    </lineage>
</organism>
<dbReference type="Gene3D" id="3.30.360.10">
    <property type="entry name" value="Dihydrodipicolinate Reductase, domain 2"/>
    <property type="match status" value="1"/>
</dbReference>
<dbReference type="Pfam" id="PF01408">
    <property type="entry name" value="GFO_IDH_MocA"/>
    <property type="match status" value="1"/>
</dbReference>
<dbReference type="InterPro" id="IPR036291">
    <property type="entry name" value="NAD(P)-bd_dom_sf"/>
</dbReference>
<dbReference type="InterPro" id="IPR006311">
    <property type="entry name" value="TAT_signal"/>
</dbReference>
<dbReference type="AlphaFoldDB" id="A0A1I7MXU4"/>
<evidence type="ECO:0000313" key="4">
    <source>
        <dbReference type="Proteomes" id="UP000199537"/>
    </source>
</evidence>
<evidence type="ECO:0000259" key="1">
    <source>
        <dbReference type="Pfam" id="PF01408"/>
    </source>
</evidence>
<feature type="domain" description="Gfo/Idh/MocA-like oxidoreductase bacterial type C-terminal" evidence="2">
    <location>
        <begin position="210"/>
        <end position="260"/>
    </location>
</feature>
<sequence>MHKIYSRRSFVKSGAQIIAGAYLGSVLPLDLLAEKKRKINPSDQFRVAAIGINGMGWADLQSMLKHPNVQVVALCDVDENVLNRRKSELQKAHLAADTYVDYERVLDRKDIDAVIIGTPDHWHCKIMVDACSAGKHVYCEKPIGRTIAECRVMVAAQQRYGQVVQVGQWQRSMQHFQDAVNYVQSGKLGKIRLVKAWNYGGSPVPVQPDAATPAGVHYEKWLGPAPERPFNPNRFHYNFRWFYDYAGGLMTDWGVHLIDYALLAMQAAYPKRITAMGGKYGFPHDAEEWPDTLTAVFDFDDFAVQWEHARGLGLGPFERSHGIAYIGENGTLVLDRGGWEVIPEKANNQYKTEPVDRQKAVDNGLDKHTYNFVEAAMAHRPDWAHAPVTAGTQVAEICHMGNIAWLCGEVLHWDRQSGQFQEQQANAWITPTYHHGIAFPQV</sequence>
<dbReference type="InterPro" id="IPR000683">
    <property type="entry name" value="Gfo/Idh/MocA-like_OxRdtase_N"/>
</dbReference>
<dbReference type="OrthoDB" id="726883at2"/>
<dbReference type="Gene3D" id="3.40.50.720">
    <property type="entry name" value="NAD(P)-binding Rossmann-like Domain"/>
    <property type="match status" value="1"/>
</dbReference>
<dbReference type="Proteomes" id="UP000199537">
    <property type="component" value="Unassembled WGS sequence"/>
</dbReference>
<evidence type="ECO:0000259" key="2">
    <source>
        <dbReference type="Pfam" id="PF19051"/>
    </source>
</evidence>
<keyword evidence="4" id="KW-1185">Reference proteome</keyword>
<protein>
    <submittedName>
        <fullName evidence="3">Predicted dehydrogenase</fullName>
    </submittedName>
</protein>
<dbReference type="PANTHER" id="PTHR43818">
    <property type="entry name" value="BCDNA.GH03377"/>
    <property type="match status" value="1"/>
</dbReference>
<gene>
    <name evidence="3" type="ORF">SAMN05660895_0063</name>
</gene>
<dbReference type="SUPFAM" id="SSF55347">
    <property type="entry name" value="Glyceraldehyde-3-phosphate dehydrogenase-like, C-terminal domain"/>
    <property type="match status" value="1"/>
</dbReference>
<dbReference type="RefSeq" id="WP_092456106.1">
    <property type="nucleotide sequence ID" value="NZ_FPCJ01000001.1"/>
</dbReference>
<evidence type="ECO:0000313" key="3">
    <source>
        <dbReference type="EMBL" id="SFV27210.1"/>
    </source>
</evidence>
<reference evidence="4" key="1">
    <citation type="submission" date="2016-10" db="EMBL/GenBank/DDBJ databases">
        <authorList>
            <person name="Varghese N."/>
            <person name="Submissions S."/>
        </authorList>
    </citation>
    <scope>NUCLEOTIDE SEQUENCE [LARGE SCALE GENOMIC DNA]</scope>
    <source>
        <strain evidence="4">DSM 14807</strain>
    </source>
</reference>
<name>A0A1I7MXU4_9BACT</name>
<dbReference type="GO" id="GO:0000166">
    <property type="term" value="F:nucleotide binding"/>
    <property type="evidence" value="ECO:0007669"/>
    <property type="project" value="InterPro"/>
</dbReference>
<dbReference type="PROSITE" id="PS51318">
    <property type="entry name" value="TAT"/>
    <property type="match status" value="1"/>
</dbReference>
<proteinExistence type="predicted"/>
<feature type="domain" description="Gfo/Idh/MocA-like oxidoreductase N-terminal" evidence="1">
    <location>
        <begin position="45"/>
        <end position="167"/>
    </location>
</feature>